<comment type="caution">
    <text evidence="1">The sequence shown here is derived from an EMBL/GenBank/DDBJ whole genome shotgun (WGS) entry which is preliminary data.</text>
</comment>
<evidence type="ECO:0000313" key="1">
    <source>
        <dbReference type="EMBL" id="MBO0415113.1"/>
    </source>
</evidence>
<dbReference type="EMBL" id="JAFLRD010000004">
    <property type="protein sequence ID" value="MBO0415113.1"/>
    <property type="molecule type" value="Genomic_DNA"/>
</dbReference>
<organism evidence="1 2">
    <name type="scientific">Chromobacterium haemolyticum</name>
    <dbReference type="NCBI Taxonomy" id="394935"/>
    <lineage>
        <taxon>Bacteria</taxon>
        <taxon>Pseudomonadati</taxon>
        <taxon>Pseudomonadota</taxon>
        <taxon>Betaproteobacteria</taxon>
        <taxon>Neisseriales</taxon>
        <taxon>Chromobacteriaceae</taxon>
        <taxon>Chromobacterium</taxon>
    </lineage>
</organism>
<dbReference type="Proteomes" id="UP000664349">
    <property type="component" value="Unassembled WGS sequence"/>
</dbReference>
<proteinExistence type="predicted"/>
<name>A0ABS3GJ81_9NEIS</name>
<protein>
    <submittedName>
        <fullName evidence="1">Sce7725 family protein</fullName>
    </submittedName>
</protein>
<keyword evidence="2" id="KW-1185">Reference proteome</keyword>
<sequence>MYFPYLYGRQSEFLALRAMLADSQRPASLLLPVIEPVNLNPKSLLACLKAFDKNGRPVVVIVNPDKHELKTPGEIKQWQDEVLPVIDTLPSVIPTYRCTAKTTYNRIEQFLKRFSGRETAIVYHNPSLPHAELSTLALHPSVRFHIIVNDDISPSSRKLLPASKRVDIRDDFNKQDRNADYGGQEYFTDRHTTYKQNYIGFGDFTCTGMAFRGTGGPPGAVAIHAIYKSSPSEISMEHFVSDDTVVGNGDVADKFQQAAVKLTKAVKKRPLEFGNNPALVEYQRLVQAKHFPNLTTNKKLQIQHHVCLMLDVLRSAI</sequence>
<gene>
    <name evidence="1" type="ORF">J1C50_06275</name>
</gene>
<dbReference type="InterPro" id="IPR047727">
    <property type="entry name" value="Sce7725-like"/>
</dbReference>
<dbReference type="RefSeq" id="WP_200123033.1">
    <property type="nucleotide sequence ID" value="NZ_JAEILV010000014.1"/>
</dbReference>
<evidence type="ECO:0000313" key="2">
    <source>
        <dbReference type="Proteomes" id="UP000664349"/>
    </source>
</evidence>
<dbReference type="NCBIfam" id="NF033831">
    <property type="entry name" value="sce7725_fam"/>
    <property type="match status" value="1"/>
</dbReference>
<accession>A0ABS3GJ81</accession>
<reference evidence="1 2" key="1">
    <citation type="submission" date="2021-03" db="EMBL/GenBank/DDBJ databases">
        <title>First Case of infection caused by Chromobacterium haemolyticum derived from water in China.</title>
        <authorList>
            <person name="Chen J."/>
            <person name="Liu C."/>
        </authorList>
    </citation>
    <scope>NUCLEOTIDE SEQUENCE [LARGE SCALE GENOMIC DNA]</scope>
    <source>
        <strain evidence="1 2">WJ-5</strain>
    </source>
</reference>